<dbReference type="PANTHER" id="PTHR38011">
    <property type="entry name" value="DIHYDROFOLATE REDUCTASE FAMILY PROTEIN (AFU_ORTHOLOGUE AFUA_8G06820)"/>
    <property type="match status" value="1"/>
</dbReference>
<dbReference type="SUPFAM" id="SSF53597">
    <property type="entry name" value="Dihydrofolate reductase-like"/>
    <property type="match status" value="1"/>
</dbReference>
<organism evidence="2 3">
    <name type="scientific">Deinococcus lacus</name>
    <dbReference type="NCBI Taxonomy" id="392561"/>
    <lineage>
        <taxon>Bacteria</taxon>
        <taxon>Thermotogati</taxon>
        <taxon>Deinococcota</taxon>
        <taxon>Deinococci</taxon>
        <taxon>Deinococcales</taxon>
        <taxon>Deinococcaceae</taxon>
        <taxon>Deinococcus</taxon>
    </lineage>
</organism>
<keyword evidence="3" id="KW-1185">Reference proteome</keyword>
<dbReference type="Pfam" id="PF01872">
    <property type="entry name" value="RibD_C"/>
    <property type="match status" value="1"/>
</dbReference>
<dbReference type="Gene3D" id="3.40.430.10">
    <property type="entry name" value="Dihydrofolate Reductase, subunit A"/>
    <property type="match status" value="1"/>
</dbReference>
<dbReference type="EMBL" id="JBHSWD010000001">
    <property type="protein sequence ID" value="MFC6591405.1"/>
    <property type="molecule type" value="Genomic_DNA"/>
</dbReference>
<sequence>MFIYCTATTLNGYLATPEHSLDWLLSIPAEGVTPGGFSYAALVMGSHTYEWVLAQENLLAQPEKWAGLYGDKPVFVFSSRDLPISAGADVRVLRGPVAEHLNTIRQAAGEGNVWLQGGGELVGQFLDAGALDEIILDVAPAALATGAPLLPREVLWPRLRLLEARQSGEFARLRWRVERLG</sequence>
<gene>
    <name evidence="2" type="ORF">ACFP81_04845</name>
</gene>
<dbReference type="Proteomes" id="UP001596297">
    <property type="component" value="Unassembled WGS sequence"/>
</dbReference>
<dbReference type="InterPro" id="IPR002734">
    <property type="entry name" value="RibDG_C"/>
</dbReference>
<name>A0ABW1YAR0_9DEIO</name>
<dbReference type="PANTHER" id="PTHR38011:SF11">
    <property type="entry name" value="2,5-DIAMINO-6-RIBOSYLAMINO-4(3H)-PYRIMIDINONE 5'-PHOSPHATE REDUCTASE"/>
    <property type="match status" value="1"/>
</dbReference>
<comment type="caution">
    <text evidence="2">The sequence shown here is derived from an EMBL/GenBank/DDBJ whole genome shotgun (WGS) entry which is preliminary data.</text>
</comment>
<dbReference type="RefSeq" id="WP_380082406.1">
    <property type="nucleotide sequence ID" value="NZ_JBHSWD010000001.1"/>
</dbReference>
<dbReference type="InterPro" id="IPR050765">
    <property type="entry name" value="Riboflavin_Biosynth_HTPR"/>
</dbReference>
<proteinExistence type="predicted"/>
<protein>
    <submittedName>
        <fullName evidence="2">Dihydrofolate reductase family protein</fullName>
    </submittedName>
</protein>
<evidence type="ECO:0000313" key="3">
    <source>
        <dbReference type="Proteomes" id="UP001596297"/>
    </source>
</evidence>
<evidence type="ECO:0000313" key="2">
    <source>
        <dbReference type="EMBL" id="MFC6591405.1"/>
    </source>
</evidence>
<evidence type="ECO:0000259" key="1">
    <source>
        <dbReference type="Pfam" id="PF01872"/>
    </source>
</evidence>
<accession>A0ABW1YAR0</accession>
<reference evidence="3" key="1">
    <citation type="journal article" date="2019" name="Int. J. Syst. Evol. Microbiol.">
        <title>The Global Catalogue of Microorganisms (GCM) 10K type strain sequencing project: providing services to taxonomists for standard genome sequencing and annotation.</title>
        <authorList>
            <consortium name="The Broad Institute Genomics Platform"/>
            <consortium name="The Broad Institute Genome Sequencing Center for Infectious Disease"/>
            <person name="Wu L."/>
            <person name="Ma J."/>
        </authorList>
    </citation>
    <scope>NUCLEOTIDE SEQUENCE [LARGE SCALE GENOMIC DNA]</scope>
    <source>
        <strain evidence="3">CGMCC 1.15772</strain>
    </source>
</reference>
<feature type="domain" description="Bacterial bifunctional deaminase-reductase C-terminal" evidence="1">
    <location>
        <begin position="72"/>
        <end position="168"/>
    </location>
</feature>
<dbReference type="InterPro" id="IPR024072">
    <property type="entry name" value="DHFR-like_dom_sf"/>
</dbReference>